<comment type="caution">
    <text evidence="1">The sequence shown here is derived from an EMBL/GenBank/DDBJ whole genome shotgun (WGS) entry which is preliminary data.</text>
</comment>
<sequence>MDRLQRDTIEKLTRQLASFRWGEAEIRELVDPQMGVITSFQDLLESLDRLRRVDLGDVPPADCSVRSASDQ</sequence>
<proteinExistence type="predicted"/>
<dbReference type="RefSeq" id="WP_275822241.1">
    <property type="nucleotide sequence ID" value="NZ_JARHUD010000005.1"/>
</dbReference>
<evidence type="ECO:0000313" key="2">
    <source>
        <dbReference type="Proteomes" id="UP001215503"/>
    </source>
</evidence>
<dbReference type="EMBL" id="JARHUD010000005">
    <property type="protein sequence ID" value="MDF2096124.1"/>
    <property type="molecule type" value="Genomic_DNA"/>
</dbReference>
<dbReference type="Proteomes" id="UP001215503">
    <property type="component" value="Unassembled WGS sequence"/>
</dbReference>
<reference evidence="1 2" key="1">
    <citation type="submission" date="2023-03" db="EMBL/GenBank/DDBJ databases">
        <title>Fodinicurvata sp. CAU 1616 isolated from sea sendiment.</title>
        <authorList>
            <person name="Kim W."/>
        </authorList>
    </citation>
    <scope>NUCLEOTIDE SEQUENCE [LARGE SCALE GENOMIC DNA]</scope>
    <source>
        <strain evidence="1 2">CAU 1616</strain>
    </source>
</reference>
<name>A0ABT5YMG5_9PROT</name>
<keyword evidence="2" id="KW-1185">Reference proteome</keyword>
<evidence type="ECO:0000313" key="1">
    <source>
        <dbReference type="EMBL" id="MDF2096124.1"/>
    </source>
</evidence>
<organism evidence="1 2">
    <name type="scientific">Aquibaculum arenosum</name>
    <dbReference type="NCBI Taxonomy" id="3032591"/>
    <lineage>
        <taxon>Bacteria</taxon>
        <taxon>Pseudomonadati</taxon>
        <taxon>Pseudomonadota</taxon>
        <taxon>Alphaproteobacteria</taxon>
        <taxon>Rhodospirillales</taxon>
        <taxon>Rhodovibrionaceae</taxon>
        <taxon>Aquibaculum</taxon>
    </lineage>
</organism>
<protein>
    <submittedName>
        <fullName evidence="1">Uncharacterized protein</fullName>
    </submittedName>
</protein>
<accession>A0ABT5YMG5</accession>
<gene>
    <name evidence="1" type="ORF">P2G67_09065</name>
</gene>